<evidence type="ECO:0000313" key="2">
    <source>
        <dbReference type="EMBL" id="NGN41232.1"/>
    </source>
</evidence>
<evidence type="ECO:0000313" key="3">
    <source>
        <dbReference type="Proteomes" id="UP000481252"/>
    </source>
</evidence>
<dbReference type="AlphaFoldDB" id="A0A7C9VBM6"/>
<sequence>MPRHRLPRRVANSLVTLALAYGLVAYMAAPEFWTVREHDSRKLPEAMVTTTPQGIPGDPINVGLIGSKPDLMHAFAAAGWNPADAITWRSSLEIGESVLFDRPYADAPVSTLLFDGRRQDVVFEKSVGASADQRHHVRLWMIPPPDGDDRPLWLGSASFDRDVGLSHDTGQITHHIGPDIDAERNLLISDLKAAGAIEDCHSVDGVGATQNGRNGGGDRYFTDGMATICDLNRKP</sequence>
<accession>A0A7C9VBM6</accession>
<dbReference type="Pfam" id="PF14067">
    <property type="entry name" value="LssY_C"/>
    <property type="match status" value="1"/>
</dbReference>
<evidence type="ECO:0000259" key="1">
    <source>
        <dbReference type="Pfam" id="PF14067"/>
    </source>
</evidence>
<dbReference type="EMBL" id="JAAKZG010000003">
    <property type="protein sequence ID" value="NGN41232.1"/>
    <property type="molecule type" value="Genomic_DNA"/>
</dbReference>
<protein>
    <recommendedName>
        <fullName evidence="1">LssY-like C-terminal domain-containing protein</fullName>
    </recommendedName>
</protein>
<reference evidence="2 3" key="1">
    <citation type="submission" date="2020-02" db="EMBL/GenBank/DDBJ databases">
        <title>Genome sequence of the type strain CGMCC 1.15528 of Mesorhizobium zhangyense.</title>
        <authorList>
            <person name="Gao J."/>
            <person name="Sun J."/>
        </authorList>
    </citation>
    <scope>NUCLEOTIDE SEQUENCE [LARGE SCALE GENOMIC DNA]</scope>
    <source>
        <strain evidence="2 3">CGMCC 1.15528</strain>
    </source>
</reference>
<proteinExistence type="predicted"/>
<gene>
    <name evidence="2" type="ORF">G6N74_09165</name>
</gene>
<dbReference type="Proteomes" id="UP000481252">
    <property type="component" value="Unassembled WGS sequence"/>
</dbReference>
<organism evidence="2 3">
    <name type="scientific">Mesorhizobium zhangyense</name>
    <dbReference type="NCBI Taxonomy" id="1776730"/>
    <lineage>
        <taxon>Bacteria</taxon>
        <taxon>Pseudomonadati</taxon>
        <taxon>Pseudomonadota</taxon>
        <taxon>Alphaproteobacteria</taxon>
        <taxon>Hyphomicrobiales</taxon>
        <taxon>Phyllobacteriaceae</taxon>
        <taxon>Mesorhizobium</taxon>
    </lineage>
</organism>
<name>A0A7C9VBM6_9HYPH</name>
<keyword evidence="3" id="KW-1185">Reference proteome</keyword>
<dbReference type="RefSeq" id="WP_165116498.1">
    <property type="nucleotide sequence ID" value="NZ_JAAKZG010000003.1"/>
</dbReference>
<comment type="caution">
    <text evidence="2">The sequence shown here is derived from an EMBL/GenBank/DDBJ whole genome shotgun (WGS) entry which is preliminary data.</text>
</comment>
<feature type="domain" description="LssY-like C-terminal" evidence="1">
    <location>
        <begin position="46"/>
        <end position="225"/>
    </location>
</feature>
<dbReference type="InterPro" id="IPR025902">
    <property type="entry name" value="LssY-like-C_dom"/>
</dbReference>